<evidence type="ECO:0000256" key="1">
    <source>
        <dbReference type="SAM" id="MobiDB-lite"/>
    </source>
</evidence>
<dbReference type="EMBL" id="BLLK01000045">
    <property type="protein sequence ID" value="GFH51634.1"/>
    <property type="molecule type" value="Genomic_DNA"/>
</dbReference>
<feature type="signal peptide" evidence="2">
    <location>
        <begin position="1"/>
        <end position="22"/>
    </location>
</feature>
<sequence length="182" mass="20581">MPSVRFSQLACIFATLLNVTSAFVSPSINKYQTLQSNIIQSSTSLQASVDDDISRQLAKAKEILEKAKAKVAQDEAASKESQEKKKEEKAAKERDELIKSKNEETGLSTFDGDLMAALSEEEEWELKDMFDVFENELEESDASKQLAERDVAASILNLRLSMKNEDYRKIFDNRNRFIGEDN</sequence>
<comment type="caution">
    <text evidence="3">The sequence shown here is derived from an EMBL/GenBank/DDBJ whole genome shotgun (WGS) entry which is preliminary data.</text>
</comment>
<name>A0AAD3H6E4_9STRA</name>
<gene>
    <name evidence="3" type="ORF">CTEN210_08110</name>
</gene>
<protein>
    <submittedName>
        <fullName evidence="3">Uncharacterized protein</fullName>
    </submittedName>
</protein>
<evidence type="ECO:0000313" key="3">
    <source>
        <dbReference type="EMBL" id="GFH51634.1"/>
    </source>
</evidence>
<feature type="region of interest" description="Disordered" evidence="1">
    <location>
        <begin position="71"/>
        <end position="102"/>
    </location>
</feature>
<proteinExistence type="predicted"/>
<keyword evidence="4" id="KW-1185">Reference proteome</keyword>
<dbReference type="AlphaFoldDB" id="A0AAD3H6E4"/>
<dbReference type="Proteomes" id="UP001054902">
    <property type="component" value="Unassembled WGS sequence"/>
</dbReference>
<keyword evidence="2" id="KW-0732">Signal</keyword>
<feature type="chain" id="PRO_5042277544" evidence="2">
    <location>
        <begin position="23"/>
        <end position="182"/>
    </location>
</feature>
<evidence type="ECO:0000313" key="4">
    <source>
        <dbReference type="Proteomes" id="UP001054902"/>
    </source>
</evidence>
<accession>A0AAD3H6E4</accession>
<reference evidence="3 4" key="1">
    <citation type="journal article" date="2021" name="Sci. Rep.">
        <title>The genome of the diatom Chaetoceros tenuissimus carries an ancient integrated fragment of an extant virus.</title>
        <authorList>
            <person name="Hongo Y."/>
            <person name="Kimura K."/>
            <person name="Takaki Y."/>
            <person name="Yoshida Y."/>
            <person name="Baba S."/>
            <person name="Kobayashi G."/>
            <person name="Nagasaki K."/>
            <person name="Hano T."/>
            <person name="Tomaru Y."/>
        </authorList>
    </citation>
    <scope>NUCLEOTIDE SEQUENCE [LARGE SCALE GENOMIC DNA]</scope>
    <source>
        <strain evidence="3 4">NIES-3715</strain>
    </source>
</reference>
<organism evidence="3 4">
    <name type="scientific">Chaetoceros tenuissimus</name>
    <dbReference type="NCBI Taxonomy" id="426638"/>
    <lineage>
        <taxon>Eukaryota</taxon>
        <taxon>Sar</taxon>
        <taxon>Stramenopiles</taxon>
        <taxon>Ochrophyta</taxon>
        <taxon>Bacillariophyta</taxon>
        <taxon>Coscinodiscophyceae</taxon>
        <taxon>Chaetocerotophycidae</taxon>
        <taxon>Chaetocerotales</taxon>
        <taxon>Chaetocerotaceae</taxon>
        <taxon>Chaetoceros</taxon>
    </lineage>
</organism>
<evidence type="ECO:0000256" key="2">
    <source>
        <dbReference type="SAM" id="SignalP"/>
    </source>
</evidence>